<evidence type="ECO:0000256" key="8">
    <source>
        <dbReference type="HAMAP-Rule" id="MF_00265"/>
    </source>
</evidence>
<accession>A0A7Y0Q543</accession>
<evidence type="ECO:0000313" key="10">
    <source>
        <dbReference type="EMBL" id="NMP25070.1"/>
    </source>
</evidence>
<keyword evidence="8" id="KW-0800">Toxin</keyword>
<sequence>MTRYMIDTDVLIWVLRRDSDAVNWIETTARNGTLACSVLTVAEILRLIRDYELPRAQRFFETLDTIPVTYEDAVHAAELMRNRGPGLVDCHIAAAAIRLGATVITYNRKDFARTGAVLADPPSLPGGR</sequence>
<dbReference type="PANTHER" id="PTHR33653">
    <property type="entry name" value="RIBONUCLEASE VAPC2"/>
    <property type="match status" value="1"/>
</dbReference>
<keyword evidence="6 8" id="KW-0460">Magnesium</keyword>
<dbReference type="InterPro" id="IPR022907">
    <property type="entry name" value="VapC_family"/>
</dbReference>
<evidence type="ECO:0000256" key="7">
    <source>
        <dbReference type="ARBA" id="ARBA00038093"/>
    </source>
</evidence>
<dbReference type="HAMAP" id="MF_00265">
    <property type="entry name" value="VapC_Nob1"/>
    <property type="match status" value="1"/>
</dbReference>
<evidence type="ECO:0000256" key="2">
    <source>
        <dbReference type="ARBA" id="ARBA00022649"/>
    </source>
</evidence>
<dbReference type="InterPro" id="IPR050556">
    <property type="entry name" value="Type_II_TA_system_RNase"/>
</dbReference>
<comment type="cofactor">
    <cofactor evidence="1 8">
        <name>Mg(2+)</name>
        <dbReference type="ChEBI" id="CHEBI:18420"/>
    </cofactor>
</comment>
<comment type="caution">
    <text evidence="10">The sequence shown here is derived from an EMBL/GenBank/DDBJ whole genome shotgun (WGS) entry which is preliminary data.</text>
</comment>
<dbReference type="GO" id="GO:0016787">
    <property type="term" value="F:hydrolase activity"/>
    <property type="evidence" value="ECO:0007669"/>
    <property type="project" value="UniProtKB-KW"/>
</dbReference>
<dbReference type="InterPro" id="IPR029060">
    <property type="entry name" value="PIN-like_dom_sf"/>
</dbReference>
<dbReference type="Proteomes" id="UP000533476">
    <property type="component" value="Unassembled WGS sequence"/>
</dbReference>
<evidence type="ECO:0000256" key="4">
    <source>
        <dbReference type="ARBA" id="ARBA00022723"/>
    </source>
</evidence>
<dbReference type="InterPro" id="IPR002716">
    <property type="entry name" value="PIN_dom"/>
</dbReference>
<feature type="binding site" evidence="8">
    <location>
        <position position="89"/>
    </location>
    <ligand>
        <name>Mg(2+)</name>
        <dbReference type="ChEBI" id="CHEBI:18420"/>
    </ligand>
</feature>
<evidence type="ECO:0000256" key="6">
    <source>
        <dbReference type="ARBA" id="ARBA00022842"/>
    </source>
</evidence>
<comment type="similarity">
    <text evidence="7 8">Belongs to the PINc/VapC protein family.</text>
</comment>
<keyword evidence="2 8" id="KW-1277">Toxin-antitoxin system</keyword>
<protein>
    <recommendedName>
        <fullName evidence="8">Ribonuclease VapC</fullName>
        <shortName evidence="8">RNase VapC</shortName>
        <ecNumber evidence="8">3.1.-.-</ecNumber>
    </recommendedName>
    <alternativeName>
        <fullName evidence="8">Toxin VapC</fullName>
    </alternativeName>
</protein>
<name>A0A7Y0Q543_9FIRM</name>
<dbReference type="EC" id="3.1.-.-" evidence="8"/>
<dbReference type="EMBL" id="JABBVZ010000217">
    <property type="protein sequence ID" value="NMP25070.1"/>
    <property type="molecule type" value="Genomic_DNA"/>
</dbReference>
<keyword evidence="4 8" id="KW-0479">Metal-binding</keyword>
<evidence type="ECO:0000256" key="1">
    <source>
        <dbReference type="ARBA" id="ARBA00001946"/>
    </source>
</evidence>
<dbReference type="GO" id="GO:0090729">
    <property type="term" value="F:toxin activity"/>
    <property type="evidence" value="ECO:0007669"/>
    <property type="project" value="UniProtKB-KW"/>
</dbReference>
<evidence type="ECO:0000256" key="3">
    <source>
        <dbReference type="ARBA" id="ARBA00022722"/>
    </source>
</evidence>
<dbReference type="Pfam" id="PF01850">
    <property type="entry name" value="PIN"/>
    <property type="match status" value="1"/>
</dbReference>
<dbReference type="RefSeq" id="WP_169103270.1">
    <property type="nucleotide sequence ID" value="NZ_JABBVZ010000217.1"/>
</dbReference>
<evidence type="ECO:0000259" key="9">
    <source>
        <dbReference type="Pfam" id="PF01850"/>
    </source>
</evidence>
<dbReference type="AlphaFoldDB" id="A0A7Y0Q543"/>
<feature type="binding site" evidence="8">
    <location>
        <position position="7"/>
    </location>
    <ligand>
        <name>Mg(2+)</name>
        <dbReference type="ChEBI" id="CHEBI:18420"/>
    </ligand>
</feature>
<gene>
    <name evidence="8" type="primary">vapC</name>
    <name evidence="10" type="ORF">HIJ39_22470</name>
</gene>
<organism evidence="10 11">
    <name type="scientific">Sulfobacillus harzensis</name>
    <dbReference type="NCBI Taxonomy" id="2729629"/>
    <lineage>
        <taxon>Bacteria</taxon>
        <taxon>Bacillati</taxon>
        <taxon>Bacillota</taxon>
        <taxon>Clostridia</taxon>
        <taxon>Eubacteriales</taxon>
        <taxon>Clostridiales Family XVII. Incertae Sedis</taxon>
        <taxon>Sulfobacillus</taxon>
    </lineage>
</organism>
<dbReference type="Gene3D" id="3.40.50.1010">
    <property type="entry name" value="5'-nuclease"/>
    <property type="match status" value="1"/>
</dbReference>
<reference evidence="10 11" key="1">
    <citation type="submission" date="2020-04" db="EMBL/GenBank/DDBJ databases">
        <authorList>
            <person name="Zhang R."/>
            <person name="Schippers A."/>
        </authorList>
    </citation>
    <scope>NUCLEOTIDE SEQUENCE [LARGE SCALE GENOMIC DNA]</scope>
    <source>
        <strain evidence="10 11">DSM 109850</strain>
    </source>
</reference>
<dbReference type="GO" id="GO:0004540">
    <property type="term" value="F:RNA nuclease activity"/>
    <property type="evidence" value="ECO:0007669"/>
    <property type="project" value="InterPro"/>
</dbReference>
<dbReference type="GO" id="GO:0000287">
    <property type="term" value="F:magnesium ion binding"/>
    <property type="evidence" value="ECO:0007669"/>
    <property type="project" value="UniProtKB-UniRule"/>
</dbReference>
<feature type="domain" description="PIN" evidence="9">
    <location>
        <begin position="4"/>
        <end position="115"/>
    </location>
</feature>
<evidence type="ECO:0000256" key="5">
    <source>
        <dbReference type="ARBA" id="ARBA00022801"/>
    </source>
</evidence>
<keyword evidence="3 8" id="KW-0540">Nuclease</keyword>
<comment type="function">
    <text evidence="8">Toxic component of a toxin-antitoxin (TA) system. An RNase.</text>
</comment>
<keyword evidence="11" id="KW-1185">Reference proteome</keyword>
<keyword evidence="5 8" id="KW-0378">Hydrolase</keyword>
<dbReference type="SUPFAM" id="SSF88723">
    <property type="entry name" value="PIN domain-like"/>
    <property type="match status" value="1"/>
</dbReference>
<proteinExistence type="inferred from homology"/>
<dbReference type="PANTHER" id="PTHR33653:SF1">
    <property type="entry name" value="RIBONUCLEASE VAPC2"/>
    <property type="match status" value="1"/>
</dbReference>
<evidence type="ECO:0000313" key="11">
    <source>
        <dbReference type="Proteomes" id="UP000533476"/>
    </source>
</evidence>